<accession>A0A1X6YPS9</accession>
<evidence type="ECO:0008006" key="4">
    <source>
        <dbReference type="Google" id="ProtNLM"/>
    </source>
</evidence>
<proteinExistence type="predicted"/>
<protein>
    <recommendedName>
        <fullName evidence="4">Thioredoxin-like fold domain-containing protein</fullName>
    </recommendedName>
</protein>
<dbReference type="OrthoDB" id="7726503at2"/>
<feature type="signal peptide" evidence="1">
    <location>
        <begin position="1"/>
        <end position="19"/>
    </location>
</feature>
<keyword evidence="3" id="KW-1185">Reference proteome</keyword>
<dbReference type="SUPFAM" id="SSF52833">
    <property type="entry name" value="Thioredoxin-like"/>
    <property type="match status" value="1"/>
</dbReference>
<dbReference type="InterPro" id="IPR036249">
    <property type="entry name" value="Thioredoxin-like_sf"/>
</dbReference>
<dbReference type="AlphaFoldDB" id="A0A1X6YPS9"/>
<sequence length="178" mass="18913">MTFRTLLLAVAALPGVGAAAEGVPRALTERAAWTEEMRELLRASPEIVAPALGPTARMSRTIAQEMYADEIASDLARIEAEAARLFARDRPALGAADQPAEIALFVGPDCPACATARDELDTLAARLGVAATLIDVSDPEDAALMARLTLDQVPSYAMADKLIRGHMPAIALERYLSE</sequence>
<dbReference type="Proteomes" id="UP000193570">
    <property type="component" value="Unassembled WGS sequence"/>
</dbReference>
<dbReference type="Gene3D" id="3.40.30.10">
    <property type="entry name" value="Glutaredoxin"/>
    <property type="match status" value="1"/>
</dbReference>
<organism evidence="2 3">
    <name type="scientific">Roseivivax jejudonensis</name>
    <dbReference type="NCBI Taxonomy" id="1529041"/>
    <lineage>
        <taxon>Bacteria</taxon>
        <taxon>Pseudomonadati</taxon>
        <taxon>Pseudomonadota</taxon>
        <taxon>Alphaproteobacteria</taxon>
        <taxon>Rhodobacterales</taxon>
        <taxon>Roseobacteraceae</taxon>
        <taxon>Roseivivax</taxon>
    </lineage>
</organism>
<evidence type="ECO:0000256" key="1">
    <source>
        <dbReference type="SAM" id="SignalP"/>
    </source>
</evidence>
<name>A0A1X6YPS9_9RHOB</name>
<dbReference type="RefSeq" id="WP_085790904.1">
    <property type="nucleotide sequence ID" value="NZ_FWFK01000002.1"/>
</dbReference>
<dbReference type="EMBL" id="FWFK01000002">
    <property type="protein sequence ID" value="SLN27610.1"/>
    <property type="molecule type" value="Genomic_DNA"/>
</dbReference>
<keyword evidence="1" id="KW-0732">Signal</keyword>
<evidence type="ECO:0000313" key="2">
    <source>
        <dbReference type="EMBL" id="SLN27610.1"/>
    </source>
</evidence>
<gene>
    <name evidence="2" type="ORF">ROJ8625_01142</name>
</gene>
<reference evidence="2 3" key="1">
    <citation type="submission" date="2017-03" db="EMBL/GenBank/DDBJ databases">
        <authorList>
            <person name="Afonso C.L."/>
            <person name="Miller P.J."/>
            <person name="Scott M.A."/>
            <person name="Spackman E."/>
            <person name="Goraichik I."/>
            <person name="Dimitrov K.M."/>
            <person name="Suarez D.L."/>
            <person name="Swayne D.E."/>
        </authorList>
    </citation>
    <scope>NUCLEOTIDE SEQUENCE [LARGE SCALE GENOMIC DNA]</scope>
    <source>
        <strain evidence="2 3">CECT 8625</strain>
    </source>
</reference>
<feature type="chain" id="PRO_5013367225" description="Thioredoxin-like fold domain-containing protein" evidence="1">
    <location>
        <begin position="20"/>
        <end position="178"/>
    </location>
</feature>
<evidence type="ECO:0000313" key="3">
    <source>
        <dbReference type="Proteomes" id="UP000193570"/>
    </source>
</evidence>